<dbReference type="EMBL" id="JARQWQ010000028">
    <property type="protein sequence ID" value="KAK2562734.1"/>
    <property type="molecule type" value="Genomic_DNA"/>
</dbReference>
<gene>
    <name evidence="2" type="ORF">P5673_014451</name>
</gene>
<feature type="region of interest" description="Disordered" evidence="1">
    <location>
        <begin position="1"/>
        <end position="41"/>
    </location>
</feature>
<reference evidence="2" key="1">
    <citation type="journal article" date="2023" name="G3 (Bethesda)">
        <title>Whole genome assembly and annotation of the endangered Caribbean coral Acropora cervicornis.</title>
        <authorList>
            <person name="Selwyn J.D."/>
            <person name="Vollmer S.V."/>
        </authorList>
    </citation>
    <scope>NUCLEOTIDE SEQUENCE</scope>
    <source>
        <strain evidence="2">K2</strain>
    </source>
</reference>
<keyword evidence="3" id="KW-1185">Reference proteome</keyword>
<feature type="non-terminal residue" evidence="2">
    <location>
        <position position="294"/>
    </location>
</feature>
<comment type="caution">
    <text evidence="2">The sequence shown here is derived from an EMBL/GenBank/DDBJ whole genome shotgun (WGS) entry which is preliminary data.</text>
</comment>
<name>A0AAD9QKA0_ACRCE</name>
<sequence>MINHASFEQEAGIESHTTDDIGLEEESDPGESDASYNQNVDTEPLLSSDLCRRLVDRLRKRFNEEDLAHFDDDDPVATNSTDTVAGDSINENWEESEDDSDPRSDFDHYQQQEKKITSSSLPFSDKCGVLVYWLLLFLFSWQCGFSVTDSAVEMLLKFLSRFFWVLGTFDENSAMALVAKRFPNSLYKLRKHLGLLNEDQFLKYVVCPKCKSLYDYKDCIQSRCGRQVPARCKFVAWSRHPHRRKRATRKIEGFLGHMAAQGCSRCKKNLNSGDGLDFSGFDQENWQTRNSCEH</sequence>
<feature type="region of interest" description="Disordered" evidence="1">
    <location>
        <begin position="70"/>
        <end position="111"/>
    </location>
</feature>
<feature type="compositionally biased region" description="Acidic residues" evidence="1">
    <location>
        <begin position="21"/>
        <end position="31"/>
    </location>
</feature>
<dbReference type="AlphaFoldDB" id="A0AAD9QKA0"/>
<evidence type="ECO:0000313" key="3">
    <source>
        <dbReference type="Proteomes" id="UP001249851"/>
    </source>
</evidence>
<reference evidence="2" key="2">
    <citation type="journal article" date="2023" name="Science">
        <title>Genomic signatures of disease resistance in endangered staghorn corals.</title>
        <authorList>
            <person name="Vollmer S.V."/>
            <person name="Selwyn J.D."/>
            <person name="Despard B.A."/>
            <person name="Roesel C.L."/>
        </authorList>
    </citation>
    <scope>NUCLEOTIDE SEQUENCE</scope>
    <source>
        <strain evidence="2">K2</strain>
    </source>
</reference>
<dbReference type="Proteomes" id="UP001249851">
    <property type="component" value="Unassembled WGS sequence"/>
</dbReference>
<evidence type="ECO:0000313" key="2">
    <source>
        <dbReference type="EMBL" id="KAK2562734.1"/>
    </source>
</evidence>
<protein>
    <submittedName>
        <fullName evidence="2">Uncharacterized protein</fullName>
    </submittedName>
</protein>
<evidence type="ECO:0000256" key="1">
    <source>
        <dbReference type="SAM" id="MobiDB-lite"/>
    </source>
</evidence>
<accession>A0AAD9QKA0</accession>
<organism evidence="2 3">
    <name type="scientific">Acropora cervicornis</name>
    <name type="common">Staghorn coral</name>
    <dbReference type="NCBI Taxonomy" id="6130"/>
    <lineage>
        <taxon>Eukaryota</taxon>
        <taxon>Metazoa</taxon>
        <taxon>Cnidaria</taxon>
        <taxon>Anthozoa</taxon>
        <taxon>Hexacorallia</taxon>
        <taxon>Scleractinia</taxon>
        <taxon>Astrocoeniina</taxon>
        <taxon>Acroporidae</taxon>
        <taxon>Acropora</taxon>
    </lineage>
</organism>
<proteinExistence type="predicted"/>
<feature type="compositionally biased region" description="Basic and acidic residues" evidence="1">
    <location>
        <begin position="101"/>
        <end position="111"/>
    </location>
</feature>